<proteinExistence type="predicted"/>
<dbReference type="PROSITE" id="PS51819">
    <property type="entry name" value="VOC"/>
    <property type="match status" value="1"/>
</dbReference>
<name>A0ABS1WTS7_9GAMM</name>
<dbReference type="PANTHER" id="PTHR36437">
    <property type="entry name" value="GLYOXALASE/BLEOMYCIN RESISTANCE PROTEIN/DIOXYGENASE"/>
    <property type="match status" value="1"/>
</dbReference>
<evidence type="ECO:0000259" key="1">
    <source>
        <dbReference type="PROSITE" id="PS51819"/>
    </source>
</evidence>
<dbReference type="PANTHER" id="PTHR36437:SF2">
    <property type="entry name" value="GLYOXALASE_BLEOMYCIN RESISTANCE PROTEIN_DIOXYGENASE"/>
    <property type="match status" value="1"/>
</dbReference>
<accession>A0ABS1WTS7</accession>
<dbReference type="EMBL" id="JAEVLS010000001">
    <property type="protein sequence ID" value="MBM0104369.1"/>
    <property type="molecule type" value="Genomic_DNA"/>
</dbReference>
<dbReference type="SUPFAM" id="SSF54593">
    <property type="entry name" value="Glyoxalase/Bleomycin resistance protein/Dihydroxybiphenyl dioxygenase"/>
    <property type="match status" value="1"/>
</dbReference>
<evidence type="ECO:0000313" key="3">
    <source>
        <dbReference type="Proteomes" id="UP000661077"/>
    </source>
</evidence>
<dbReference type="Proteomes" id="UP000661077">
    <property type="component" value="Unassembled WGS sequence"/>
</dbReference>
<dbReference type="RefSeq" id="WP_203166320.1">
    <property type="nucleotide sequence ID" value="NZ_JAEVLS010000001.1"/>
</dbReference>
<dbReference type="InterPro" id="IPR004360">
    <property type="entry name" value="Glyas_Fos-R_dOase_dom"/>
</dbReference>
<protein>
    <submittedName>
        <fullName evidence="2">VOC family protein</fullName>
    </submittedName>
</protein>
<dbReference type="InterPro" id="IPR037523">
    <property type="entry name" value="VOC_core"/>
</dbReference>
<dbReference type="InterPro" id="IPR029068">
    <property type="entry name" value="Glyas_Bleomycin-R_OHBP_Dase"/>
</dbReference>
<dbReference type="Pfam" id="PF00903">
    <property type="entry name" value="Glyoxalase"/>
    <property type="match status" value="1"/>
</dbReference>
<evidence type="ECO:0000313" key="2">
    <source>
        <dbReference type="EMBL" id="MBM0104369.1"/>
    </source>
</evidence>
<dbReference type="Gene3D" id="3.10.180.10">
    <property type="entry name" value="2,3-Dihydroxybiphenyl 1,2-Dioxygenase, domain 1"/>
    <property type="match status" value="1"/>
</dbReference>
<sequence>MLKCVKFAELPVADQDRALNFYTEKLGLQVAQDAPYKDDWRWIELAVPGAETRILLTQQTGEVKSDMPRLVFIADDVEAAYRKLSARGVVFTKEPSKAPWNPGQTFAQLCDSEGNGIVISTS</sequence>
<feature type="domain" description="VOC" evidence="1">
    <location>
        <begin position="4"/>
        <end position="122"/>
    </location>
</feature>
<reference evidence="2 3" key="1">
    <citation type="journal article" date="2021" name="Int. J. Syst. Evol. Microbiol.">
        <title>Steroidobacter gossypii sp. nov., isolated from soil of cotton cropping field.</title>
        <authorList>
            <person name="Huang R."/>
            <person name="Yang S."/>
            <person name="Zhen C."/>
            <person name="Liu W."/>
        </authorList>
    </citation>
    <scope>NUCLEOTIDE SEQUENCE [LARGE SCALE GENOMIC DNA]</scope>
    <source>
        <strain evidence="2 3">S1-65</strain>
    </source>
</reference>
<comment type="caution">
    <text evidence="2">The sequence shown here is derived from an EMBL/GenBank/DDBJ whole genome shotgun (WGS) entry which is preliminary data.</text>
</comment>
<gene>
    <name evidence="2" type="ORF">JM946_06410</name>
</gene>
<organism evidence="2 3">
    <name type="scientific">Steroidobacter gossypii</name>
    <dbReference type="NCBI Taxonomy" id="2805490"/>
    <lineage>
        <taxon>Bacteria</taxon>
        <taxon>Pseudomonadati</taxon>
        <taxon>Pseudomonadota</taxon>
        <taxon>Gammaproteobacteria</taxon>
        <taxon>Steroidobacterales</taxon>
        <taxon>Steroidobacteraceae</taxon>
        <taxon>Steroidobacter</taxon>
    </lineage>
</organism>
<keyword evidence="3" id="KW-1185">Reference proteome</keyword>